<dbReference type="PANTHER" id="PTHR35134">
    <property type="entry name" value="NUCLEOTIDASE YQFW-RELATED"/>
    <property type="match status" value="1"/>
</dbReference>
<evidence type="ECO:0000256" key="2">
    <source>
        <dbReference type="PIRSR" id="PIRSR610708-1"/>
    </source>
</evidence>
<dbReference type="EMBL" id="FQXS01000006">
    <property type="protein sequence ID" value="SHH68894.1"/>
    <property type="molecule type" value="Genomic_DNA"/>
</dbReference>
<dbReference type="InterPro" id="IPR036412">
    <property type="entry name" value="HAD-like_sf"/>
</dbReference>
<dbReference type="GO" id="GO:0008253">
    <property type="term" value="F:5'-nucleotidase activity"/>
    <property type="evidence" value="ECO:0007669"/>
    <property type="project" value="InterPro"/>
</dbReference>
<dbReference type="InterPro" id="IPR052419">
    <property type="entry name" value="5_3-deoxyribonucleotidase-like"/>
</dbReference>
<dbReference type="GO" id="GO:0009264">
    <property type="term" value="P:deoxyribonucleotide catabolic process"/>
    <property type="evidence" value="ECO:0007669"/>
    <property type="project" value="InterPro"/>
</dbReference>
<evidence type="ECO:0008006" key="5">
    <source>
        <dbReference type="Google" id="ProtNLM"/>
    </source>
</evidence>
<sequence>MGFLSNRQSLSMNSNHRAVLAPRGILPGSIRPDSIGFDFDGVIADIAEAFIRIACRDYGYCAIAPEDICSFQLEQCLPIDGGVVESIFAAILEDSVGSGLKPITGAIATLSRLSRLAPVTIITARPERRPVLDWLELHCPPQTLRRIELIVTGDHDNKESFIRACNLRHFIDDRARTCRQLAEAGLEPIVYSQPWNRDRHDLPSVIDWHELAELVDFRGETA</sequence>
<dbReference type="STRING" id="1121409.SAMN02745124_01463"/>
<dbReference type="AlphaFoldDB" id="A0A1M5V177"/>
<protein>
    <recommendedName>
        <fullName evidence="5">Haloacid dehalogenase</fullName>
    </recommendedName>
</protein>
<organism evidence="3 4">
    <name type="scientific">Desulfofustis glycolicus DSM 9705</name>
    <dbReference type="NCBI Taxonomy" id="1121409"/>
    <lineage>
        <taxon>Bacteria</taxon>
        <taxon>Pseudomonadati</taxon>
        <taxon>Thermodesulfobacteriota</taxon>
        <taxon>Desulfobulbia</taxon>
        <taxon>Desulfobulbales</taxon>
        <taxon>Desulfocapsaceae</taxon>
        <taxon>Desulfofustis</taxon>
    </lineage>
</organism>
<feature type="active site" description="Proton donor" evidence="2">
    <location>
        <position position="40"/>
    </location>
</feature>
<proteinExistence type="inferred from homology"/>
<comment type="similarity">
    <text evidence="1">Belongs to the 5'(3')-deoxyribonucleotidase family.</text>
</comment>
<dbReference type="Gene3D" id="3.40.50.1000">
    <property type="entry name" value="HAD superfamily/HAD-like"/>
    <property type="match status" value="1"/>
</dbReference>
<keyword evidence="4" id="KW-1185">Reference proteome</keyword>
<evidence type="ECO:0000313" key="4">
    <source>
        <dbReference type="Proteomes" id="UP000184139"/>
    </source>
</evidence>
<gene>
    <name evidence="3" type="ORF">SAMN02745124_01463</name>
</gene>
<dbReference type="InterPro" id="IPR023214">
    <property type="entry name" value="HAD_sf"/>
</dbReference>
<dbReference type="SUPFAM" id="SSF56784">
    <property type="entry name" value="HAD-like"/>
    <property type="match status" value="1"/>
</dbReference>
<dbReference type="InterPro" id="IPR010708">
    <property type="entry name" value="5'(3')-deoxyribonucleotidase"/>
</dbReference>
<reference evidence="3 4" key="1">
    <citation type="submission" date="2016-11" db="EMBL/GenBank/DDBJ databases">
        <authorList>
            <person name="Jaros S."/>
            <person name="Januszkiewicz K."/>
            <person name="Wedrychowicz H."/>
        </authorList>
    </citation>
    <scope>NUCLEOTIDE SEQUENCE [LARGE SCALE GENOMIC DNA]</scope>
    <source>
        <strain evidence="3 4">DSM 9705</strain>
    </source>
</reference>
<dbReference type="PANTHER" id="PTHR35134:SF2">
    <property type="entry name" value="NUCLEOTIDASE YQFW-RELATED"/>
    <property type="match status" value="1"/>
</dbReference>
<feature type="active site" description="Nucleophile" evidence="2">
    <location>
        <position position="38"/>
    </location>
</feature>
<dbReference type="Proteomes" id="UP000184139">
    <property type="component" value="Unassembled WGS sequence"/>
</dbReference>
<accession>A0A1M5V177</accession>
<name>A0A1M5V177_9BACT</name>
<evidence type="ECO:0000313" key="3">
    <source>
        <dbReference type="EMBL" id="SHH68894.1"/>
    </source>
</evidence>
<evidence type="ECO:0000256" key="1">
    <source>
        <dbReference type="ARBA" id="ARBA00009589"/>
    </source>
</evidence>
<dbReference type="Pfam" id="PF06941">
    <property type="entry name" value="NT5C"/>
    <property type="match status" value="1"/>
</dbReference>